<dbReference type="EMBL" id="GGEC01012450">
    <property type="protein sequence ID" value="MBW92933.1"/>
    <property type="molecule type" value="Transcribed_RNA"/>
</dbReference>
<organism evidence="1">
    <name type="scientific">Rhizophora mucronata</name>
    <name type="common">Asiatic mangrove</name>
    <dbReference type="NCBI Taxonomy" id="61149"/>
    <lineage>
        <taxon>Eukaryota</taxon>
        <taxon>Viridiplantae</taxon>
        <taxon>Streptophyta</taxon>
        <taxon>Embryophyta</taxon>
        <taxon>Tracheophyta</taxon>
        <taxon>Spermatophyta</taxon>
        <taxon>Magnoliopsida</taxon>
        <taxon>eudicotyledons</taxon>
        <taxon>Gunneridae</taxon>
        <taxon>Pentapetalae</taxon>
        <taxon>rosids</taxon>
        <taxon>fabids</taxon>
        <taxon>Malpighiales</taxon>
        <taxon>Rhizophoraceae</taxon>
        <taxon>Rhizophora</taxon>
    </lineage>
</organism>
<name>A0A2P2JHI2_RHIMU</name>
<proteinExistence type="predicted"/>
<evidence type="ECO:0000313" key="1">
    <source>
        <dbReference type="EMBL" id="MBW92933.1"/>
    </source>
</evidence>
<dbReference type="AlphaFoldDB" id="A0A2P2JHI2"/>
<protein>
    <submittedName>
        <fullName evidence="1">Uncharacterized protein MANES_11G163400</fullName>
    </submittedName>
</protein>
<sequence length="32" mass="3795">MPRLHFIDVNDRDNPVQVWSFPIQLVAQIECN</sequence>
<reference evidence="1" key="1">
    <citation type="submission" date="2018-02" db="EMBL/GenBank/DDBJ databases">
        <title>Rhizophora mucronata_Transcriptome.</title>
        <authorList>
            <person name="Meera S.P."/>
            <person name="Sreeshan A."/>
            <person name="Augustine A."/>
        </authorList>
    </citation>
    <scope>NUCLEOTIDE SEQUENCE</scope>
    <source>
        <tissue evidence="1">Leaf</tissue>
    </source>
</reference>
<accession>A0A2P2JHI2</accession>